<dbReference type="PRINTS" id="PR00038">
    <property type="entry name" value="HTHLUXR"/>
</dbReference>
<dbReference type="InterPro" id="IPR058245">
    <property type="entry name" value="NreC/VraR/RcsB-like_REC"/>
</dbReference>
<evidence type="ECO:0000256" key="2">
    <source>
        <dbReference type="ARBA" id="ARBA00023125"/>
    </source>
</evidence>
<dbReference type="InterPro" id="IPR039420">
    <property type="entry name" value="WalR-like"/>
</dbReference>
<dbReference type="InterPro" id="IPR036388">
    <property type="entry name" value="WH-like_DNA-bd_sf"/>
</dbReference>
<dbReference type="InterPro" id="IPR000792">
    <property type="entry name" value="Tscrpt_reg_LuxR_C"/>
</dbReference>
<sequence>MTTPNPLNETTTVWIIEDSSDYAEHLANLLNLEEGLNCEQSFGSYDEARSFLKNSMVPDVILLDLNLPGMHGLEAIVDLKQNYPEILIVVLTIAGKRRSVFDAMRAGAVGYLLKTEPFEVIVKQIHEVIEGGMPLSSAVTPYVVELLKSAPDRVSNLDLTKREVEILNNLANGLQRKEIADQLSIATVTVDYHLRSIYRKFGVHSTPAAVAKAFREGILK</sequence>
<feature type="modified residue" description="4-aspartylphosphate" evidence="3">
    <location>
        <position position="64"/>
    </location>
</feature>
<dbReference type="InterPro" id="IPR011006">
    <property type="entry name" value="CheY-like_superfamily"/>
</dbReference>
<dbReference type="SMART" id="SM00448">
    <property type="entry name" value="REC"/>
    <property type="match status" value="1"/>
</dbReference>
<dbReference type="Pfam" id="PF00196">
    <property type="entry name" value="GerE"/>
    <property type="match status" value="1"/>
</dbReference>
<dbReference type="SMART" id="SM00421">
    <property type="entry name" value="HTH_LUXR"/>
    <property type="match status" value="1"/>
</dbReference>
<evidence type="ECO:0000259" key="5">
    <source>
        <dbReference type="PROSITE" id="PS50110"/>
    </source>
</evidence>
<dbReference type="CDD" id="cd17535">
    <property type="entry name" value="REC_NarL-like"/>
    <property type="match status" value="1"/>
</dbReference>
<evidence type="ECO:0000313" key="7">
    <source>
        <dbReference type="Proteomes" id="UP001324993"/>
    </source>
</evidence>
<dbReference type="RefSeq" id="WP_319832857.1">
    <property type="nucleotide sequence ID" value="NZ_CP138858.1"/>
</dbReference>
<dbReference type="Proteomes" id="UP001324993">
    <property type="component" value="Chromosome"/>
</dbReference>
<organism evidence="6 7">
    <name type="scientific">Coraliomargarita algicola</name>
    <dbReference type="NCBI Taxonomy" id="3092156"/>
    <lineage>
        <taxon>Bacteria</taxon>
        <taxon>Pseudomonadati</taxon>
        <taxon>Verrucomicrobiota</taxon>
        <taxon>Opitutia</taxon>
        <taxon>Puniceicoccales</taxon>
        <taxon>Coraliomargaritaceae</taxon>
        <taxon>Coraliomargarita</taxon>
    </lineage>
</organism>
<dbReference type="PANTHER" id="PTHR43214">
    <property type="entry name" value="TWO-COMPONENT RESPONSE REGULATOR"/>
    <property type="match status" value="1"/>
</dbReference>
<keyword evidence="1 3" id="KW-0597">Phosphoprotein</keyword>
<proteinExistence type="predicted"/>
<dbReference type="InterPro" id="IPR016032">
    <property type="entry name" value="Sig_transdc_resp-reg_C-effctor"/>
</dbReference>
<evidence type="ECO:0000313" key="6">
    <source>
        <dbReference type="EMBL" id="WPJ95990.1"/>
    </source>
</evidence>
<feature type="domain" description="HTH luxR-type" evidence="4">
    <location>
        <begin position="152"/>
        <end position="217"/>
    </location>
</feature>
<name>A0ABZ0RMJ4_9BACT</name>
<keyword evidence="2" id="KW-0238">DNA-binding</keyword>
<evidence type="ECO:0000259" key="4">
    <source>
        <dbReference type="PROSITE" id="PS50043"/>
    </source>
</evidence>
<protein>
    <submittedName>
        <fullName evidence="6">Response regulator transcription factor</fullName>
    </submittedName>
</protein>
<dbReference type="SUPFAM" id="SSF46894">
    <property type="entry name" value="C-terminal effector domain of the bipartite response regulators"/>
    <property type="match status" value="1"/>
</dbReference>
<evidence type="ECO:0000256" key="1">
    <source>
        <dbReference type="ARBA" id="ARBA00022553"/>
    </source>
</evidence>
<dbReference type="Gene3D" id="1.10.10.10">
    <property type="entry name" value="Winged helix-like DNA-binding domain superfamily/Winged helix DNA-binding domain"/>
    <property type="match status" value="1"/>
</dbReference>
<dbReference type="EMBL" id="CP138858">
    <property type="protein sequence ID" value="WPJ95990.1"/>
    <property type="molecule type" value="Genomic_DNA"/>
</dbReference>
<keyword evidence="7" id="KW-1185">Reference proteome</keyword>
<reference evidence="6 7" key="1">
    <citation type="submission" date="2023-11" db="EMBL/GenBank/DDBJ databases">
        <title>Coraliomargarita sp. nov., isolated from marine algae.</title>
        <authorList>
            <person name="Lee J.K."/>
            <person name="Baek J.H."/>
            <person name="Kim J.M."/>
            <person name="Choi D.G."/>
            <person name="Jeon C.O."/>
        </authorList>
    </citation>
    <scope>NUCLEOTIDE SEQUENCE [LARGE SCALE GENOMIC DNA]</scope>
    <source>
        <strain evidence="6 7">J2-16</strain>
    </source>
</reference>
<evidence type="ECO:0000256" key="3">
    <source>
        <dbReference type="PROSITE-ProRule" id="PRU00169"/>
    </source>
</evidence>
<dbReference type="PROSITE" id="PS50043">
    <property type="entry name" value="HTH_LUXR_2"/>
    <property type="match status" value="1"/>
</dbReference>
<feature type="domain" description="Response regulatory" evidence="5">
    <location>
        <begin position="12"/>
        <end position="129"/>
    </location>
</feature>
<dbReference type="InterPro" id="IPR001789">
    <property type="entry name" value="Sig_transdc_resp-reg_receiver"/>
</dbReference>
<accession>A0ABZ0RMJ4</accession>
<dbReference type="Pfam" id="PF00072">
    <property type="entry name" value="Response_reg"/>
    <property type="match status" value="1"/>
</dbReference>
<dbReference type="Gene3D" id="3.40.50.2300">
    <property type="match status" value="1"/>
</dbReference>
<gene>
    <name evidence="6" type="ORF">SH580_21470</name>
</gene>
<dbReference type="PROSITE" id="PS50110">
    <property type="entry name" value="RESPONSE_REGULATORY"/>
    <property type="match status" value="1"/>
</dbReference>
<dbReference type="CDD" id="cd06170">
    <property type="entry name" value="LuxR_C_like"/>
    <property type="match status" value="1"/>
</dbReference>
<dbReference type="SUPFAM" id="SSF52172">
    <property type="entry name" value="CheY-like"/>
    <property type="match status" value="1"/>
</dbReference>